<dbReference type="VEuPathDB" id="TriTrypDB:BSAL_81935"/>
<evidence type="ECO:0000313" key="2">
    <source>
        <dbReference type="EMBL" id="CUG59933.1"/>
    </source>
</evidence>
<evidence type="ECO:0000256" key="1">
    <source>
        <dbReference type="SAM" id="MobiDB-lite"/>
    </source>
</evidence>
<proteinExistence type="predicted"/>
<evidence type="ECO:0000313" key="3">
    <source>
        <dbReference type="Proteomes" id="UP000051952"/>
    </source>
</evidence>
<feature type="region of interest" description="Disordered" evidence="1">
    <location>
        <begin position="280"/>
        <end position="300"/>
    </location>
</feature>
<dbReference type="AlphaFoldDB" id="A0A0S4J3M6"/>
<reference evidence="3" key="1">
    <citation type="submission" date="2015-09" db="EMBL/GenBank/DDBJ databases">
        <authorList>
            <consortium name="Pathogen Informatics"/>
        </authorList>
    </citation>
    <scope>NUCLEOTIDE SEQUENCE [LARGE SCALE GENOMIC DNA]</scope>
    <source>
        <strain evidence="3">Lake Konstanz</strain>
    </source>
</reference>
<name>A0A0S4J3M6_BODSA</name>
<dbReference type="Proteomes" id="UP000051952">
    <property type="component" value="Unassembled WGS sequence"/>
</dbReference>
<organism evidence="2 3">
    <name type="scientific">Bodo saltans</name>
    <name type="common">Flagellated protozoan</name>
    <dbReference type="NCBI Taxonomy" id="75058"/>
    <lineage>
        <taxon>Eukaryota</taxon>
        <taxon>Discoba</taxon>
        <taxon>Euglenozoa</taxon>
        <taxon>Kinetoplastea</taxon>
        <taxon>Metakinetoplastina</taxon>
        <taxon>Eubodonida</taxon>
        <taxon>Bodonidae</taxon>
        <taxon>Bodo</taxon>
    </lineage>
</organism>
<protein>
    <submittedName>
        <fullName evidence="2">Uncharacterized protein</fullName>
    </submittedName>
</protein>
<dbReference type="EMBL" id="CYKH01000895">
    <property type="protein sequence ID" value="CUG59933.1"/>
    <property type="molecule type" value="Genomic_DNA"/>
</dbReference>
<keyword evidence="3" id="KW-1185">Reference proteome</keyword>
<feature type="compositionally biased region" description="Polar residues" evidence="1">
    <location>
        <begin position="174"/>
        <end position="189"/>
    </location>
</feature>
<sequence>MLCLLNITHHRSQRSTSAHETLPSQRFAGELPGDFAAIESAEKRFQQLSYVDVSSSGREHTVNDEVTQFNENQEKDKERATTESITSMVSRLYLSHYQSVCRQQQHLRLNQKTDVQQGGSTSLAWLLASTASSEDGAKSALSMQPSVSLADQLRLIVASSLHIAAPYHLPVVDASQTSKKQQSNAQSGGSAEKSAVPSALEFCLQKRRAALVEVSESPRDEASTASLSTMSSYLAVLPLALTELYQQAFRASQDVLVETGDADLSLGMPRSLMEFLLAGLRGNDDNDDENETRGSQQPPELLSEQFASVVMLLEPLLVGGGSVLGLGGAVKRLRFHFRRQEEIVTVAVAGGDRTGTLQHKEREDSSDAQNTSDNDDDNDSTPSPPPPSLLSQASPQHFLSYALGLAHDVVAESFETFLSTLMQEFSASSSSSSKVLLGGEQRHVVEKMLTSRVAAITGVMYWSTVLRHFADSFQWKSIVTAILSSSARSSSDSKNMARSKRQFLHLCNCLFDLVKQCSAGFASAARTTTGDSTAAAASHLFSFRAGLSSVVAPLTLKELFTSSNASALRLWSQCQVEHLLDVCSSEASAPSLWRREFLVASRRTDHIDHASGDEQGAASSRLAHHAVSPVVVKFFRGLSAAVCAIQCILVGDEEPRVPGVATDSYFAPSRIVVWRSLVCRGVLSFASQFDVSSSSKSNHHHLMQTAISDHIDRLYDMLHMKTAASVVSSHNRNDENCDEDIMEPAELLAAMFLS</sequence>
<feature type="region of interest" description="Disordered" evidence="1">
    <location>
        <begin position="354"/>
        <end position="391"/>
    </location>
</feature>
<feature type="region of interest" description="Disordered" evidence="1">
    <location>
        <begin position="174"/>
        <end position="193"/>
    </location>
</feature>
<gene>
    <name evidence="2" type="ORF">BSAL_81935</name>
</gene>
<accession>A0A0S4J3M6</accession>